<organism evidence="2 3">
    <name type="scientific">Candidatus Portnoybacteria bacterium CG10_big_fil_rev_8_21_14_0_10_38_18</name>
    <dbReference type="NCBI Taxonomy" id="1974813"/>
    <lineage>
        <taxon>Bacteria</taxon>
        <taxon>Candidatus Portnoyibacteriota</taxon>
    </lineage>
</organism>
<name>A0A2M8KBY5_9BACT</name>
<sequence length="90" mass="9997">MPIHGPNNLKQVKDIQKALPKNMSKPSEDEGERTINALPDYEIRTMKDDLGELGLRKLEREAKGIAPEELTVPEEGPPVSKRETAPPEAL</sequence>
<accession>A0A2M8KBY5</accession>
<evidence type="ECO:0000313" key="3">
    <source>
        <dbReference type="Proteomes" id="UP000231648"/>
    </source>
</evidence>
<feature type="region of interest" description="Disordered" evidence="1">
    <location>
        <begin position="63"/>
        <end position="90"/>
    </location>
</feature>
<feature type="compositionally biased region" description="Basic and acidic residues" evidence="1">
    <location>
        <begin position="80"/>
        <end position="90"/>
    </location>
</feature>
<dbReference type="AlphaFoldDB" id="A0A2M8KBY5"/>
<dbReference type="Proteomes" id="UP000231648">
    <property type="component" value="Unassembled WGS sequence"/>
</dbReference>
<dbReference type="EMBL" id="PFDX01000023">
    <property type="protein sequence ID" value="PJE57441.1"/>
    <property type="molecule type" value="Genomic_DNA"/>
</dbReference>
<gene>
    <name evidence="2" type="ORF">COU82_01935</name>
</gene>
<comment type="caution">
    <text evidence="2">The sequence shown here is derived from an EMBL/GenBank/DDBJ whole genome shotgun (WGS) entry which is preliminary data.</text>
</comment>
<evidence type="ECO:0000256" key="1">
    <source>
        <dbReference type="SAM" id="MobiDB-lite"/>
    </source>
</evidence>
<proteinExistence type="predicted"/>
<feature type="non-terminal residue" evidence="2">
    <location>
        <position position="90"/>
    </location>
</feature>
<evidence type="ECO:0000313" key="2">
    <source>
        <dbReference type="EMBL" id="PJE57441.1"/>
    </source>
</evidence>
<protein>
    <submittedName>
        <fullName evidence="2">Uncharacterized protein</fullName>
    </submittedName>
</protein>
<reference evidence="3" key="1">
    <citation type="submission" date="2017-09" db="EMBL/GenBank/DDBJ databases">
        <title>Depth-based differentiation of microbial function through sediment-hosted aquifers and enrichment of novel symbionts in the deep terrestrial subsurface.</title>
        <authorList>
            <person name="Probst A.J."/>
            <person name="Ladd B."/>
            <person name="Jarett J.K."/>
            <person name="Geller-Mcgrath D.E."/>
            <person name="Sieber C.M.K."/>
            <person name="Emerson J.B."/>
            <person name="Anantharaman K."/>
            <person name="Thomas B.C."/>
            <person name="Malmstrom R."/>
            <person name="Stieglmeier M."/>
            <person name="Klingl A."/>
            <person name="Woyke T."/>
            <person name="Ryan C.M."/>
            <person name="Banfield J.F."/>
        </authorList>
    </citation>
    <scope>NUCLEOTIDE SEQUENCE [LARGE SCALE GENOMIC DNA]</scope>
</reference>